<feature type="region of interest" description="Disordered" evidence="1">
    <location>
        <begin position="1"/>
        <end position="86"/>
    </location>
</feature>
<reference evidence="2" key="1">
    <citation type="submission" date="2023-11" db="EMBL/GenBank/DDBJ databases">
        <title>Genome assemblies of two species of porcelain crab, Petrolisthes cinctipes and Petrolisthes manimaculis (Anomura: Porcellanidae).</title>
        <authorList>
            <person name="Angst P."/>
        </authorList>
    </citation>
    <scope>NUCLEOTIDE SEQUENCE</scope>
    <source>
        <strain evidence="2">PB745_02</strain>
        <tissue evidence="2">Gill</tissue>
    </source>
</reference>
<organism evidence="2 3">
    <name type="scientific">Petrolisthes manimaculis</name>
    <dbReference type="NCBI Taxonomy" id="1843537"/>
    <lineage>
        <taxon>Eukaryota</taxon>
        <taxon>Metazoa</taxon>
        <taxon>Ecdysozoa</taxon>
        <taxon>Arthropoda</taxon>
        <taxon>Crustacea</taxon>
        <taxon>Multicrustacea</taxon>
        <taxon>Malacostraca</taxon>
        <taxon>Eumalacostraca</taxon>
        <taxon>Eucarida</taxon>
        <taxon>Decapoda</taxon>
        <taxon>Pleocyemata</taxon>
        <taxon>Anomura</taxon>
        <taxon>Galatheoidea</taxon>
        <taxon>Porcellanidae</taxon>
        <taxon>Petrolisthes</taxon>
    </lineage>
</organism>
<dbReference type="EMBL" id="JAWZYT010003748">
    <property type="protein sequence ID" value="KAK4296906.1"/>
    <property type="molecule type" value="Genomic_DNA"/>
</dbReference>
<evidence type="ECO:0000313" key="2">
    <source>
        <dbReference type="EMBL" id="KAK4296906.1"/>
    </source>
</evidence>
<comment type="caution">
    <text evidence="2">The sequence shown here is derived from an EMBL/GenBank/DDBJ whole genome shotgun (WGS) entry which is preliminary data.</text>
</comment>
<evidence type="ECO:0000313" key="3">
    <source>
        <dbReference type="Proteomes" id="UP001292094"/>
    </source>
</evidence>
<feature type="compositionally biased region" description="Basic residues" evidence="1">
    <location>
        <begin position="1"/>
        <end position="10"/>
    </location>
</feature>
<sequence>MGIREKRKCFGGKEEGEGRGGKEEKWDCKGKREKGKDLGGKEADRRRKMCKKREGRKEEKWDYTRERRKGRNEDEKGTTTTTNTDE</sequence>
<protein>
    <submittedName>
        <fullName evidence="2">Uncharacterized protein</fullName>
    </submittedName>
</protein>
<name>A0AAE1NWX4_9EUCA</name>
<dbReference type="Proteomes" id="UP001292094">
    <property type="component" value="Unassembled WGS sequence"/>
</dbReference>
<keyword evidence="3" id="KW-1185">Reference proteome</keyword>
<proteinExistence type="predicted"/>
<accession>A0AAE1NWX4</accession>
<gene>
    <name evidence="2" type="ORF">Pmani_030642</name>
</gene>
<evidence type="ECO:0000256" key="1">
    <source>
        <dbReference type="SAM" id="MobiDB-lite"/>
    </source>
</evidence>
<feature type="compositionally biased region" description="Basic and acidic residues" evidence="1">
    <location>
        <begin position="11"/>
        <end position="45"/>
    </location>
</feature>
<dbReference type="AlphaFoldDB" id="A0AAE1NWX4"/>
<feature type="compositionally biased region" description="Basic and acidic residues" evidence="1">
    <location>
        <begin position="55"/>
        <end position="77"/>
    </location>
</feature>